<accession>A0A0E9RLK4</accession>
<reference evidence="1" key="1">
    <citation type="submission" date="2014-11" db="EMBL/GenBank/DDBJ databases">
        <authorList>
            <person name="Amaro Gonzalez C."/>
        </authorList>
    </citation>
    <scope>NUCLEOTIDE SEQUENCE</scope>
</reference>
<protein>
    <submittedName>
        <fullName evidence="1">Uncharacterized protein</fullName>
    </submittedName>
</protein>
<proteinExistence type="predicted"/>
<dbReference type="AlphaFoldDB" id="A0A0E9RLK4"/>
<evidence type="ECO:0000313" key="1">
    <source>
        <dbReference type="EMBL" id="JAH29969.1"/>
    </source>
</evidence>
<name>A0A0E9RLK4_ANGAN</name>
<dbReference type="EMBL" id="GBXM01078608">
    <property type="protein sequence ID" value="JAH29969.1"/>
    <property type="molecule type" value="Transcribed_RNA"/>
</dbReference>
<reference evidence="1" key="2">
    <citation type="journal article" date="2015" name="Fish Shellfish Immunol.">
        <title>Early steps in the European eel (Anguilla anguilla)-Vibrio vulnificus interaction in the gills: Role of the RtxA13 toxin.</title>
        <authorList>
            <person name="Callol A."/>
            <person name="Pajuelo D."/>
            <person name="Ebbesson L."/>
            <person name="Teles M."/>
            <person name="MacKenzie S."/>
            <person name="Amaro C."/>
        </authorList>
    </citation>
    <scope>NUCLEOTIDE SEQUENCE</scope>
</reference>
<sequence>MQYFRYIKNRNGTCNITSRLNKQWCKHVRQQVVPHPV</sequence>
<organism evidence="1">
    <name type="scientific">Anguilla anguilla</name>
    <name type="common">European freshwater eel</name>
    <name type="synonym">Muraena anguilla</name>
    <dbReference type="NCBI Taxonomy" id="7936"/>
    <lineage>
        <taxon>Eukaryota</taxon>
        <taxon>Metazoa</taxon>
        <taxon>Chordata</taxon>
        <taxon>Craniata</taxon>
        <taxon>Vertebrata</taxon>
        <taxon>Euteleostomi</taxon>
        <taxon>Actinopterygii</taxon>
        <taxon>Neopterygii</taxon>
        <taxon>Teleostei</taxon>
        <taxon>Anguilliformes</taxon>
        <taxon>Anguillidae</taxon>
        <taxon>Anguilla</taxon>
    </lineage>
</organism>